<dbReference type="AlphaFoldDB" id="G0MYJ7"/>
<sequence>MPRRRAFFSPFYSHRIKQYKREKPPNPPESFPFLKLPYFPLKYVINQLELVDVIHFTMKNRRFKRAVECTKFHVDQFHFHLGKWSKRVEVTHQGQSLEIEPDHEENEYESTGLKLNGVVTPICCRPTEMKVFAENAEAKMDVLDEITQHLLSFLCVRTFTAKFLVKCDFENLFIWKYVKNFRKFTIKPVNNTGIVVNSRELHFLLEDIKIEELELDLKVENGYKFPNYPLQGSNIVIHHNHFIDFDKFTIGPDCVKFIMNKHSIPNSCVNRLLKEWIAGKNEKLERLEFKLRDLFEGPNSNEDLLEGITTFENEFEMELRNWGFYDPDLEIPLVDIRRPSDGRSAFIRRWDWYVSLSVRHPNQARRQQRMNV</sequence>
<dbReference type="EMBL" id="GL379820">
    <property type="protein sequence ID" value="EGT47588.1"/>
    <property type="molecule type" value="Genomic_DNA"/>
</dbReference>
<evidence type="ECO:0000259" key="1">
    <source>
        <dbReference type="Pfam" id="PF07735"/>
    </source>
</evidence>
<dbReference type="eggNOG" id="ENOG502TK11">
    <property type="taxonomic scope" value="Eukaryota"/>
</dbReference>
<accession>G0MYJ7</accession>
<evidence type="ECO:0000313" key="3">
    <source>
        <dbReference type="Proteomes" id="UP000008068"/>
    </source>
</evidence>
<dbReference type="Pfam" id="PF07735">
    <property type="entry name" value="FBA_2"/>
    <property type="match status" value="1"/>
</dbReference>
<dbReference type="InParanoid" id="G0MYJ7"/>
<gene>
    <name evidence="2" type="ORF">CAEBREN_26179</name>
</gene>
<protein>
    <recommendedName>
        <fullName evidence="1">Sdz-33 F-box domain-containing protein</fullName>
    </recommendedName>
</protein>
<dbReference type="PANTHER" id="PTHR21503:SF8">
    <property type="entry name" value="F-BOX ASSOCIATED DOMAIN-CONTAINING PROTEIN-RELATED"/>
    <property type="match status" value="1"/>
</dbReference>
<dbReference type="Proteomes" id="UP000008068">
    <property type="component" value="Unassembled WGS sequence"/>
</dbReference>
<dbReference type="PANTHER" id="PTHR21503">
    <property type="entry name" value="F-BOX-CONTAINING HYPOTHETICAL PROTEIN C.ELEGANS"/>
    <property type="match status" value="1"/>
</dbReference>
<evidence type="ECO:0000313" key="2">
    <source>
        <dbReference type="EMBL" id="EGT47588.1"/>
    </source>
</evidence>
<proteinExistence type="predicted"/>
<organism evidence="3">
    <name type="scientific">Caenorhabditis brenneri</name>
    <name type="common">Nematode worm</name>
    <dbReference type="NCBI Taxonomy" id="135651"/>
    <lineage>
        <taxon>Eukaryota</taxon>
        <taxon>Metazoa</taxon>
        <taxon>Ecdysozoa</taxon>
        <taxon>Nematoda</taxon>
        <taxon>Chromadorea</taxon>
        <taxon>Rhabditida</taxon>
        <taxon>Rhabditina</taxon>
        <taxon>Rhabditomorpha</taxon>
        <taxon>Rhabditoidea</taxon>
        <taxon>Rhabditidae</taxon>
        <taxon>Peloderinae</taxon>
        <taxon>Caenorhabditis</taxon>
    </lineage>
</organism>
<dbReference type="InterPro" id="IPR012885">
    <property type="entry name" value="F-box_Sdz-33"/>
</dbReference>
<name>G0MYJ7_CAEBE</name>
<feature type="domain" description="Sdz-33 F-box" evidence="1">
    <location>
        <begin position="253"/>
        <end position="289"/>
    </location>
</feature>
<keyword evidence="3" id="KW-1185">Reference proteome</keyword>
<reference evidence="3" key="1">
    <citation type="submission" date="2011-07" db="EMBL/GenBank/DDBJ databases">
        <authorList>
            <consortium name="Caenorhabditis brenneri Sequencing and Analysis Consortium"/>
            <person name="Wilson R.K."/>
        </authorList>
    </citation>
    <scope>NUCLEOTIDE SEQUENCE [LARGE SCALE GENOMIC DNA]</scope>
    <source>
        <strain evidence="3">PB2801</strain>
    </source>
</reference>
<dbReference type="HOGENOM" id="CLU_063118_0_0_1"/>